<keyword evidence="3" id="KW-1185">Reference proteome</keyword>
<protein>
    <submittedName>
        <fullName evidence="2">Unplaced genomic scaffold SPHSTscaffold_342, whole genome shotgun sequence</fullName>
    </submittedName>
</protein>
<dbReference type="EMBL" id="KN837417">
    <property type="protein sequence ID" value="KIJ25406.1"/>
    <property type="molecule type" value="Genomic_DNA"/>
</dbReference>
<gene>
    <name evidence="2" type="ORF">M422DRAFT_273652</name>
</gene>
<dbReference type="Proteomes" id="UP000054279">
    <property type="component" value="Unassembled WGS sequence"/>
</dbReference>
<evidence type="ECO:0000313" key="2">
    <source>
        <dbReference type="EMBL" id="KIJ25406.1"/>
    </source>
</evidence>
<dbReference type="HOGENOM" id="CLU_1950185_0_0_1"/>
<dbReference type="AlphaFoldDB" id="A0A0C9UJ71"/>
<name>A0A0C9UJ71_SPHS4</name>
<sequence>MLTVGINPTTGSPMKIPKLEAAQSSKKAQETQKLDTSQHVMIHGRLQSLPSRSSLLDSAQNPTSSPAAPHEPPSVVPGPVDKYILTFDGDDDEFRFQSMRDIHEGAWDKTRLKINGSRRRRGVQVWPEW</sequence>
<feature type="compositionally biased region" description="Polar residues" evidence="1">
    <location>
        <begin position="1"/>
        <end position="12"/>
    </location>
</feature>
<reference evidence="2 3" key="1">
    <citation type="submission" date="2014-06" db="EMBL/GenBank/DDBJ databases">
        <title>Evolutionary Origins and Diversification of the Mycorrhizal Mutualists.</title>
        <authorList>
            <consortium name="DOE Joint Genome Institute"/>
            <consortium name="Mycorrhizal Genomics Consortium"/>
            <person name="Kohler A."/>
            <person name="Kuo A."/>
            <person name="Nagy L.G."/>
            <person name="Floudas D."/>
            <person name="Copeland A."/>
            <person name="Barry K.W."/>
            <person name="Cichocki N."/>
            <person name="Veneault-Fourrey C."/>
            <person name="LaButti K."/>
            <person name="Lindquist E.A."/>
            <person name="Lipzen A."/>
            <person name="Lundell T."/>
            <person name="Morin E."/>
            <person name="Murat C."/>
            <person name="Riley R."/>
            <person name="Ohm R."/>
            <person name="Sun H."/>
            <person name="Tunlid A."/>
            <person name="Henrissat B."/>
            <person name="Grigoriev I.V."/>
            <person name="Hibbett D.S."/>
            <person name="Martin F."/>
        </authorList>
    </citation>
    <scope>NUCLEOTIDE SEQUENCE [LARGE SCALE GENOMIC DNA]</scope>
    <source>
        <strain evidence="2 3">SS14</strain>
    </source>
</reference>
<evidence type="ECO:0000256" key="1">
    <source>
        <dbReference type="SAM" id="MobiDB-lite"/>
    </source>
</evidence>
<accession>A0A0C9UJ71</accession>
<evidence type="ECO:0000313" key="3">
    <source>
        <dbReference type="Proteomes" id="UP000054279"/>
    </source>
</evidence>
<feature type="compositionally biased region" description="Low complexity" evidence="1">
    <location>
        <begin position="46"/>
        <end position="58"/>
    </location>
</feature>
<feature type="region of interest" description="Disordered" evidence="1">
    <location>
        <begin position="1"/>
        <end position="79"/>
    </location>
</feature>
<proteinExistence type="predicted"/>
<organism evidence="2 3">
    <name type="scientific">Sphaerobolus stellatus (strain SS14)</name>
    <dbReference type="NCBI Taxonomy" id="990650"/>
    <lineage>
        <taxon>Eukaryota</taxon>
        <taxon>Fungi</taxon>
        <taxon>Dikarya</taxon>
        <taxon>Basidiomycota</taxon>
        <taxon>Agaricomycotina</taxon>
        <taxon>Agaricomycetes</taxon>
        <taxon>Phallomycetidae</taxon>
        <taxon>Geastrales</taxon>
        <taxon>Sphaerobolaceae</taxon>
        <taxon>Sphaerobolus</taxon>
    </lineage>
</organism>